<comment type="caution">
    <text evidence="1">The sequence shown here is derived from an EMBL/GenBank/DDBJ whole genome shotgun (WGS) entry which is preliminary data.</text>
</comment>
<sequence>MPQKSIKRWLGCLSVTGVYECCSQVDPKIAIKADNRMSRLLNWKTTDDHPHYEDLMQGMFSDVNNPLVFSNIVLNPRELSILQLMPLFVEPRSVSPVANEADESDDDFMDIQPHISTTKGKEKVGDSLTPVKKKPKQQTIVLPPSTRTQSRHIVKLSLKKISTTQPLRKKSVSPKKAKDEFDDIRRVINEKFRSFMDVVTCESR</sequence>
<gene>
    <name evidence="1" type="ORF">HAX54_017692</name>
</gene>
<evidence type="ECO:0000313" key="2">
    <source>
        <dbReference type="Proteomes" id="UP000823775"/>
    </source>
</evidence>
<reference evidence="1 2" key="1">
    <citation type="journal article" date="2021" name="BMC Genomics">
        <title>Datura genome reveals duplications of psychoactive alkaloid biosynthetic genes and high mutation rate following tissue culture.</title>
        <authorList>
            <person name="Rajewski A."/>
            <person name="Carter-House D."/>
            <person name="Stajich J."/>
            <person name="Litt A."/>
        </authorList>
    </citation>
    <scope>NUCLEOTIDE SEQUENCE [LARGE SCALE GENOMIC DNA]</scope>
    <source>
        <strain evidence="1">AR-01</strain>
    </source>
</reference>
<name>A0ABS8Y4L1_DATST</name>
<organism evidence="1 2">
    <name type="scientific">Datura stramonium</name>
    <name type="common">Jimsonweed</name>
    <name type="synonym">Common thornapple</name>
    <dbReference type="NCBI Taxonomy" id="4076"/>
    <lineage>
        <taxon>Eukaryota</taxon>
        <taxon>Viridiplantae</taxon>
        <taxon>Streptophyta</taxon>
        <taxon>Embryophyta</taxon>
        <taxon>Tracheophyta</taxon>
        <taxon>Spermatophyta</taxon>
        <taxon>Magnoliopsida</taxon>
        <taxon>eudicotyledons</taxon>
        <taxon>Gunneridae</taxon>
        <taxon>Pentapetalae</taxon>
        <taxon>asterids</taxon>
        <taxon>lamiids</taxon>
        <taxon>Solanales</taxon>
        <taxon>Solanaceae</taxon>
        <taxon>Solanoideae</taxon>
        <taxon>Datureae</taxon>
        <taxon>Datura</taxon>
    </lineage>
</organism>
<feature type="non-terminal residue" evidence="1">
    <location>
        <position position="204"/>
    </location>
</feature>
<protein>
    <submittedName>
        <fullName evidence="1">Uncharacterized protein</fullName>
    </submittedName>
</protein>
<accession>A0ABS8Y4L1</accession>
<proteinExistence type="predicted"/>
<dbReference type="PANTHER" id="PTHR48302:SF2">
    <property type="entry name" value="DUF1985 DOMAIN-CONTAINING PROTEIN"/>
    <property type="match status" value="1"/>
</dbReference>
<keyword evidence="2" id="KW-1185">Reference proteome</keyword>
<dbReference type="EMBL" id="JACEIK010021796">
    <property type="protein sequence ID" value="MCE5166336.1"/>
    <property type="molecule type" value="Genomic_DNA"/>
</dbReference>
<evidence type="ECO:0000313" key="1">
    <source>
        <dbReference type="EMBL" id="MCE5166336.1"/>
    </source>
</evidence>
<dbReference type="PANTHER" id="PTHR48302">
    <property type="entry name" value="ULP1 PROTEASE FAMILY, C-TERMINAL CATALYTIC DOMAIN CONTAINING PROTEIN"/>
    <property type="match status" value="1"/>
</dbReference>
<dbReference type="Proteomes" id="UP000823775">
    <property type="component" value="Unassembled WGS sequence"/>
</dbReference>